<comment type="caution">
    <text evidence="1">The sequence shown here is derived from an EMBL/GenBank/DDBJ whole genome shotgun (WGS) entry which is preliminary data.</text>
</comment>
<dbReference type="RefSeq" id="WP_339587549.1">
    <property type="nucleotide sequence ID" value="NZ_JBBHJZ010000002.1"/>
</dbReference>
<keyword evidence="2" id="KW-1185">Reference proteome</keyword>
<organism evidence="1 2">
    <name type="scientific">Novosphingobium anseongense</name>
    <dbReference type="NCBI Taxonomy" id="3133436"/>
    <lineage>
        <taxon>Bacteria</taxon>
        <taxon>Pseudomonadati</taxon>
        <taxon>Pseudomonadota</taxon>
        <taxon>Alphaproteobacteria</taxon>
        <taxon>Sphingomonadales</taxon>
        <taxon>Sphingomonadaceae</taxon>
        <taxon>Novosphingobium</taxon>
    </lineage>
</organism>
<name>A0ABU8RY06_9SPHN</name>
<evidence type="ECO:0000313" key="2">
    <source>
        <dbReference type="Proteomes" id="UP001361239"/>
    </source>
</evidence>
<dbReference type="EMBL" id="JBBHJZ010000002">
    <property type="protein sequence ID" value="MEJ5977617.1"/>
    <property type="molecule type" value="Genomic_DNA"/>
</dbReference>
<accession>A0ABU8RY06</accession>
<evidence type="ECO:0000313" key="1">
    <source>
        <dbReference type="EMBL" id="MEJ5977617.1"/>
    </source>
</evidence>
<reference evidence="1 2" key="1">
    <citation type="submission" date="2024-03" db="EMBL/GenBank/DDBJ databases">
        <authorList>
            <person name="Jo J.-H."/>
        </authorList>
    </citation>
    <scope>NUCLEOTIDE SEQUENCE [LARGE SCALE GENOMIC DNA]</scope>
    <source>
        <strain evidence="1 2">PS1R-30</strain>
    </source>
</reference>
<gene>
    <name evidence="1" type="ORF">WG901_13290</name>
</gene>
<protein>
    <submittedName>
        <fullName evidence="1">VapC toxin family PIN domain ribonuclease</fullName>
    </submittedName>
</protein>
<dbReference type="Proteomes" id="UP001361239">
    <property type="component" value="Unassembled WGS sequence"/>
</dbReference>
<sequence length="130" mass="14035">MIRIAVASDVLVSAVLRDGDFGPNQAERILKKADLVAVAIPPLCEFVHSLQQDHGLAANDVARAVHVLLRAEKVVANRPAIAAALASIEAGGTFIEGLVAFESQRLGANNFVSFEPDSMRRVERLMSLYR</sequence>
<proteinExistence type="predicted"/>